<organism evidence="3 4">
    <name type="scientific">Trinickia caryophylli</name>
    <name type="common">Paraburkholderia caryophylli</name>
    <dbReference type="NCBI Taxonomy" id="28094"/>
    <lineage>
        <taxon>Bacteria</taxon>
        <taxon>Pseudomonadati</taxon>
        <taxon>Pseudomonadota</taxon>
        <taxon>Betaproteobacteria</taxon>
        <taxon>Burkholderiales</taxon>
        <taxon>Burkholderiaceae</taxon>
        <taxon>Trinickia</taxon>
    </lineage>
</organism>
<evidence type="ECO:0000256" key="1">
    <source>
        <dbReference type="ARBA" id="ARBA00023239"/>
    </source>
</evidence>
<evidence type="ECO:0000259" key="2">
    <source>
        <dbReference type="Pfam" id="PF04909"/>
    </source>
</evidence>
<sequence>MTIIDAHTHVASTRYMPRPFLEGIADNMLEQLRPSGAAFRRSAVLDRLLAGYQDHDAAGQLAAMDELGVSKSVLLLPDFTYALKGGELTIAEMFAEHGALLQRHPDRFVVFAGADPRWGADALTLFVEGVERYGFRGMKLYPPCGYQADSRLLDPFYEYCDSKRLPVLMHIGPTSPVLSFNEAHPRFVDAPARRYPNITFILAHGAVNHPEACIQMCRYRPNVFLDISGARIESDLPALRTLFAADIAHKVIFGSDWPIVQPKSVRTLIQRCLGEPQNGKGADNGSDPEGIRLPKHKARLMFSDNIEYILGKAKVSP</sequence>
<feature type="domain" description="Amidohydrolase-related" evidence="2">
    <location>
        <begin position="4"/>
        <end position="264"/>
    </location>
</feature>
<dbReference type="Pfam" id="PF04909">
    <property type="entry name" value="Amidohydro_2"/>
    <property type="match status" value="1"/>
</dbReference>
<evidence type="ECO:0000313" key="4">
    <source>
        <dbReference type="Proteomes" id="UP000192911"/>
    </source>
</evidence>
<name>A0A1X7GHT9_TRICW</name>
<dbReference type="STRING" id="28094.SAMN06295900_11613"/>
<evidence type="ECO:0000313" key="3">
    <source>
        <dbReference type="EMBL" id="SMF69999.1"/>
    </source>
</evidence>
<keyword evidence="1" id="KW-0456">Lyase</keyword>
<dbReference type="InterPro" id="IPR006680">
    <property type="entry name" value="Amidohydro-rel"/>
</dbReference>
<dbReference type="RefSeq" id="WP_102623095.1">
    <property type="nucleotide sequence ID" value="NZ_BSQD01000014.1"/>
</dbReference>
<dbReference type="GO" id="GO:0016831">
    <property type="term" value="F:carboxy-lyase activity"/>
    <property type="evidence" value="ECO:0007669"/>
    <property type="project" value="InterPro"/>
</dbReference>
<reference evidence="4" key="1">
    <citation type="submission" date="2017-04" db="EMBL/GenBank/DDBJ databases">
        <authorList>
            <person name="Varghese N."/>
            <person name="Submissions S."/>
        </authorList>
    </citation>
    <scope>NUCLEOTIDE SEQUENCE [LARGE SCALE GENOMIC DNA]</scope>
    <source>
        <strain evidence="4">Ballard 720</strain>
    </source>
</reference>
<dbReference type="OrthoDB" id="7325417at2"/>
<dbReference type="GO" id="GO:0016787">
    <property type="term" value="F:hydrolase activity"/>
    <property type="evidence" value="ECO:0007669"/>
    <property type="project" value="InterPro"/>
</dbReference>
<protein>
    <recommendedName>
        <fullName evidence="2">Amidohydrolase-related domain-containing protein</fullName>
    </recommendedName>
</protein>
<dbReference type="Gene3D" id="3.20.20.140">
    <property type="entry name" value="Metal-dependent hydrolases"/>
    <property type="match status" value="1"/>
</dbReference>
<dbReference type="GO" id="GO:0005737">
    <property type="term" value="C:cytoplasm"/>
    <property type="evidence" value="ECO:0007669"/>
    <property type="project" value="TreeGrafter"/>
</dbReference>
<dbReference type="PANTHER" id="PTHR21240:SF28">
    <property type="entry name" value="ISO-OROTATE DECARBOXYLASE (EUROFUNG)"/>
    <property type="match status" value="1"/>
</dbReference>
<dbReference type="Proteomes" id="UP000192911">
    <property type="component" value="Unassembled WGS sequence"/>
</dbReference>
<dbReference type="GeneID" id="95551999"/>
<dbReference type="InterPro" id="IPR032465">
    <property type="entry name" value="ACMSD"/>
</dbReference>
<dbReference type="InterPro" id="IPR032466">
    <property type="entry name" value="Metal_Hydrolase"/>
</dbReference>
<dbReference type="PANTHER" id="PTHR21240">
    <property type="entry name" value="2-AMINO-3-CARBOXYLMUCONATE-6-SEMIALDEHYDE DECARBOXYLASE"/>
    <property type="match status" value="1"/>
</dbReference>
<dbReference type="CDD" id="cd01292">
    <property type="entry name" value="metallo-dependent_hydrolases"/>
    <property type="match status" value="1"/>
</dbReference>
<dbReference type="EMBL" id="FXAH01000016">
    <property type="protein sequence ID" value="SMF69999.1"/>
    <property type="molecule type" value="Genomic_DNA"/>
</dbReference>
<dbReference type="GO" id="GO:0019748">
    <property type="term" value="P:secondary metabolic process"/>
    <property type="evidence" value="ECO:0007669"/>
    <property type="project" value="TreeGrafter"/>
</dbReference>
<keyword evidence="4" id="KW-1185">Reference proteome</keyword>
<proteinExistence type="predicted"/>
<dbReference type="AlphaFoldDB" id="A0A1X7GHT9"/>
<gene>
    <name evidence="3" type="ORF">SAMN06295900_11613</name>
</gene>
<accession>A0A1X7GHT9</accession>
<dbReference type="SUPFAM" id="SSF51556">
    <property type="entry name" value="Metallo-dependent hydrolases"/>
    <property type="match status" value="1"/>
</dbReference>